<feature type="signal peptide" evidence="1">
    <location>
        <begin position="1"/>
        <end position="22"/>
    </location>
</feature>
<feature type="chain" id="PRO_5019198136" description="Lipocalin-like domain-containing protein" evidence="1">
    <location>
        <begin position="23"/>
        <end position="148"/>
    </location>
</feature>
<gene>
    <name evidence="2" type="ORF">D6T69_07070</name>
</gene>
<keyword evidence="1" id="KW-0732">Signal</keyword>
<dbReference type="EMBL" id="CP032548">
    <property type="protein sequence ID" value="AZJ35294.1"/>
    <property type="molecule type" value="Genomic_DNA"/>
</dbReference>
<dbReference type="RefSeq" id="WP_125067074.1">
    <property type="nucleotide sequence ID" value="NZ_CP032548.1"/>
</dbReference>
<dbReference type="AlphaFoldDB" id="A0A3S8R6A8"/>
<reference evidence="2 3" key="1">
    <citation type="submission" date="2018-09" db="EMBL/GenBank/DDBJ databases">
        <title>Insights into the microbiota of Asian seabass (Lates calcarifer) with tenacibaculosis symptoms and description of sp. nov. Tenacibaculum singaporense.</title>
        <authorList>
            <person name="Miyake S."/>
            <person name="Soh M."/>
            <person name="Azman M.N."/>
            <person name="Ngoh S.Y."/>
            <person name="Orban L."/>
        </authorList>
    </citation>
    <scope>NUCLEOTIDE SEQUENCE [LARGE SCALE GENOMIC DNA]</scope>
    <source>
        <strain evidence="2 3">DSM 106434</strain>
    </source>
</reference>
<keyword evidence="3" id="KW-1185">Reference proteome</keyword>
<dbReference type="Proteomes" id="UP000274593">
    <property type="component" value="Chromosome"/>
</dbReference>
<dbReference type="KEGG" id="tsig:D6T69_07070"/>
<organism evidence="2 3">
    <name type="scientific">Tenacibaculum singaporense</name>
    <dbReference type="NCBI Taxonomy" id="2358479"/>
    <lineage>
        <taxon>Bacteria</taxon>
        <taxon>Pseudomonadati</taxon>
        <taxon>Bacteroidota</taxon>
        <taxon>Flavobacteriia</taxon>
        <taxon>Flavobacteriales</taxon>
        <taxon>Flavobacteriaceae</taxon>
        <taxon>Tenacibaculum</taxon>
    </lineage>
</organism>
<evidence type="ECO:0008006" key="4">
    <source>
        <dbReference type="Google" id="ProtNLM"/>
    </source>
</evidence>
<sequence length="148" mass="16456">MKIRISTLLLFLSATLFINCNSDNEIPQAETINGTWSLKNVNGGFTGVDVNYENKTVTWQFNAKTETLTVKSTLINNGPQSTYLPLQSGTYNYYLSEANGNTFVHIKDFGIHTNDEYGSYSIQDGLLIINQGESYEGSAVDTFVLTFN</sequence>
<evidence type="ECO:0000256" key="1">
    <source>
        <dbReference type="SAM" id="SignalP"/>
    </source>
</evidence>
<accession>A0A3S8R6A8</accession>
<evidence type="ECO:0000313" key="3">
    <source>
        <dbReference type="Proteomes" id="UP000274593"/>
    </source>
</evidence>
<evidence type="ECO:0000313" key="2">
    <source>
        <dbReference type="EMBL" id="AZJ35294.1"/>
    </source>
</evidence>
<proteinExistence type="predicted"/>
<name>A0A3S8R6A8_9FLAO</name>
<protein>
    <recommendedName>
        <fullName evidence="4">Lipocalin-like domain-containing protein</fullName>
    </recommendedName>
</protein>